<dbReference type="Proteomes" id="UP000030750">
    <property type="component" value="Unassembled WGS sequence"/>
</dbReference>
<dbReference type="InterPro" id="IPR013783">
    <property type="entry name" value="Ig-like_fold"/>
</dbReference>
<dbReference type="PANTHER" id="PTHR47453">
    <property type="entry name" value="PHOSPHOGLUCAN, WATER DIKINASE, CHLOROPLASTIC"/>
    <property type="match status" value="1"/>
</dbReference>
<dbReference type="VEuPathDB" id="ToxoDB:EBH_0015500"/>
<dbReference type="GO" id="GO:2001070">
    <property type="term" value="F:starch binding"/>
    <property type="evidence" value="ECO:0007669"/>
    <property type="project" value="InterPro"/>
</dbReference>
<dbReference type="InterPro" id="IPR002044">
    <property type="entry name" value="CBM20"/>
</dbReference>
<evidence type="ECO:0000313" key="3">
    <source>
        <dbReference type="EMBL" id="CDJ47310.1"/>
    </source>
</evidence>
<dbReference type="Pfam" id="PF00686">
    <property type="entry name" value="CBM_20"/>
    <property type="match status" value="1"/>
</dbReference>
<protein>
    <submittedName>
        <fullName evidence="3">Carbohydrate-binding module family 20 protein, related</fullName>
    </submittedName>
</protein>
<dbReference type="AlphaFoldDB" id="U6LHP5"/>
<evidence type="ECO:0000313" key="4">
    <source>
        <dbReference type="Proteomes" id="UP000030750"/>
    </source>
</evidence>
<dbReference type="SMART" id="SM01065">
    <property type="entry name" value="CBM_2"/>
    <property type="match status" value="1"/>
</dbReference>
<proteinExistence type="predicted"/>
<keyword evidence="4" id="KW-1185">Reference proteome</keyword>
<feature type="domain" description="CBM20" evidence="2">
    <location>
        <begin position="1"/>
        <end position="132"/>
    </location>
</feature>
<name>U6LHP5_9EIME</name>
<dbReference type="PANTHER" id="PTHR47453:SF1">
    <property type="entry name" value="PHOSPHOGLUCAN, WATER DIKINASE, CHLOROPLASTIC"/>
    <property type="match status" value="1"/>
</dbReference>
<feature type="compositionally biased region" description="Low complexity" evidence="1">
    <location>
        <begin position="143"/>
        <end position="155"/>
    </location>
</feature>
<gene>
    <name evidence="3" type="ORF">EBH_0015500</name>
</gene>
<evidence type="ECO:0000259" key="2">
    <source>
        <dbReference type="PROSITE" id="PS51166"/>
    </source>
</evidence>
<feature type="region of interest" description="Disordered" evidence="1">
    <location>
        <begin position="134"/>
        <end position="163"/>
    </location>
</feature>
<evidence type="ECO:0000256" key="1">
    <source>
        <dbReference type="SAM" id="MobiDB-lite"/>
    </source>
</evidence>
<dbReference type="CDD" id="cd05467">
    <property type="entry name" value="CBM20"/>
    <property type="match status" value="1"/>
</dbReference>
<accession>U6LHP5</accession>
<reference evidence="3" key="1">
    <citation type="submission" date="2013-10" db="EMBL/GenBank/DDBJ databases">
        <title>Genomic analysis of the causative agents of coccidiosis in chickens.</title>
        <authorList>
            <person name="Reid A.J."/>
            <person name="Blake D."/>
            <person name="Billington K."/>
            <person name="Browne H."/>
            <person name="Dunn M."/>
            <person name="Hung S."/>
            <person name="Kawahara F."/>
            <person name="Miranda-Saavedra D."/>
            <person name="Mourier T."/>
            <person name="Nagra H."/>
            <person name="Otto T.D."/>
            <person name="Rawlings N."/>
            <person name="Sanchez A."/>
            <person name="Sanders M."/>
            <person name="Subramaniam C."/>
            <person name="Tay Y."/>
            <person name="Dear P."/>
            <person name="Doerig C."/>
            <person name="Gruber A."/>
            <person name="Parkinson J."/>
            <person name="Shirley M."/>
            <person name="Wan K.L."/>
            <person name="Berriman M."/>
            <person name="Tomley F."/>
            <person name="Pain A."/>
        </authorList>
    </citation>
    <scope>NUCLEOTIDE SEQUENCE [LARGE SCALE GENOMIC DNA]</scope>
    <source>
        <strain evidence="3">Houghton</strain>
    </source>
</reference>
<sequence>MAVVFECHCSATVPGQWVAVVGSAPQLGGWEVERSVRLHTTASSFPVWSSAPVPLPAAAAAAAAAAGGGEGGGGAGGAAAAVEFKFIIVGPESWKVIWEPLSSNRLLPVCVGSVCYRGYFGEKKEELLLLQQQDGGAGGAAGGQQRQQQQRGQQQEATWMGRTRESFSSSLKRLSSGLDLSPQSPSSESPLAAAAAAAAAAAGEDSCAHLLGPSASTCASAAGAGAAGAAAAAAAGGDTKAADYLLSPSNALNTIVEGNAAAASWGAKLEIVKKIIQKIGDGSSFSKAPAEKVVAAIDALCYSGVYLQFIKQGLICCSEDGEHHRPNVHANISRELSIHLELLLQGVASRGDDFASVLQIVARDIPSCLPSFAAAYRVSEPLTRIRNIAHRNDIPLELKNEIKKKIQNKIHRCAGPEDLEATRLLLQRMHAAAAAAAATYPPDFLSELETFYKELVSFFNQADLSQRLREIQTTQTLSSRTAATISRFLDAKERSKPSAAAPPKLLLTLGLATDIRFVLLHHLLEIGLCSQEDQHNIQNM</sequence>
<dbReference type="SUPFAM" id="SSF49452">
    <property type="entry name" value="Starch-binding domain-like"/>
    <property type="match status" value="1"/>
</dbReference>
<reference evidence="3" key="2">
    <citation type="submission" date="2013-10" db="EMBL/GenBank/DDBJ databases">
        <authorList>
            <person name="Aslett M."/>
        </authorList>
    </citation>
    <scope>NUCLEOTIDE SEQUENCE [LARGE SCALE GENOMIC DNA]</scope>
    <source>
        <strain evidence="3">Houghton</strain>
    </source>
</reference>
<dbReference type="OrthoDB" id="354627at2759"/>
<dbReference type="Gene3D" id="2.60.40.10">
    <property type="entry name" value="Immunoglobulins"/>
    <property type="match status" value="1"/>
</dbReference>
<dbReference type="InterPro" id="IPR013784">
    <property type="entry name" value="Carb-bd-like_fold"/>
</dbReference>
<dbReference type="PROSITE" id="PS51166">
    <property type="entry name" value="CBM20"/>
    <property type="match status" value="1"/>
</dbReference>
<dbReference type="EMBL" id="HG710681">
    <property type="protein sequence ID" value="CDJ47310.1"/>
    <property type="molecule type" value="Genomic_DNA"/>
</dbReference>
<organism evidence="3 4">
    <name type="scientific">Eimeria brunetti</name>
    <dbReference type="NCBI Taxonomy" id="51314"/>
    <lineage>
        <taxon>Eukaryota</taxon>
        <taxon>Sar</taxon>
        <taxon>Alveolata</taxon>
        <taxon>Apicomplexa</taxon>
        <taxon>Conoidasida</taxon>
        <taxon>Coccidia</taxon>
        <taxon>Eucoccidiorida</taxon>
        <taxon>Eimeriorina</taxon>
        <taxon>Eimeriidae</taxon>
        <taxon>Eimeria</taxon>
    </lineage>
</organism>